<accession>A0A6J7NMA1</accession>
<dbReference type="InterPro" id="IPR036259">
    <property type="entry name" value="MFS_trans_sf"/>
</dbReference>
<dbReference type="GO" id="GO:0016020">
    <property type="term" value="C:membrane"/>
    <property type="evidence" value="ECO:0007669"/>
    <property type="project" value="UniProtKB-SubCell"/>
</dbReference>
<evidence type="ECO:0000256" key="1">
    <source>
        <dbReference type="ARBA" id="ARBA00004141"/>
    </source>
</evidence>
<evidence type="ECO:0000256" key="3">
    <source>
        <dbReference type="ARBA" id="ARBA00022692"/>
    </source>
</evidence>
<dbReference type="AlphaFoldDB" id="A0A6J7NMA1"/>
<sequence>MTAATPTPVATASSARWLEDWRPEEEWDHKTAWRTLWVTTFTLMLAFSTWFLVSAIAPKLAGAGFALDSTQLYWLVAMPGLAGGLLRMVWTFLPPIAGTRRLVTLSTLLLLIPLIGWFFALQNPSTPYAVLLGLAFAAGIGGGNFSGFMPSTSYFFPKSKQGTALGLQAGIGNFGVSLVQVLTPWLIGFAMVGTGLVYVAKGKPDTTIYLQNAALFYIPFVLVGAVLAWTMLRSVPVTSTLAQQRDIFREKHTWIMTALYLMTFGTFSGLAAQFGLLIKNQYGAFPGAPDPLRYLFLGALVGSLARIAFGPLADRFGGAVWTTVSGLGLMAATLFTSFYVAPTSIDDFTPFLWGMLTIFFFAGIGNASTFKQMPMIFPPRQAGGVIGFTSAIAAFGPFLFGVLISLVTPRPFYLGLVVFCGFCTALNWWFYQRKGAERPC</sequence>
<comment type="similarity">
    <text evidence="2">Belongs to the major facilitator superfamily. Nitrate/nitrite porter (TC 2.A.1.8) family.</text>
</comment>
<evidence type="ECO:0000256" key="5">
    <source>
        <dbReference type="ARBA" id="ARBA00023136"/>
    </source>
</evidence>
<protein>
    <submittedName>
        <fullName evidence="7">Unannotated protein</fullName>
    </submittedName>
</protein>
<keyword evidence="5 6" id="KW-0472">Membrane</keyword>
<evidence type="ECO:0000313" key="7">
    <source>
        <dbReference type="EMBL" id="CAB4993425.1"/>
    </source>
</evidence>
<dbReference type="InterPro" id="IPR044772">
    <property type="entry name" value="NO3_transporter"/>
</dbReference>
<feature type="transmembrane region" description="Helical" evidence="6">
    <location>
        <begin position="102"/>
        <end position="122"/>
    </location>
</feature>
<dbReference type="EMBL" id="CAFBOZ010000016">
    <property type="protein sequence ID" value="CAB4993425.1"/>
    <property type="molecule type" value="Genomic_DNA"/>
</dbReference>
<dbReference type="Gene3D" id="1.20.1250.20">
    <property type="entry name" value="MFS general substrate transporter like domains"/>
    <property type="match status" value="1"/>
</dbReference>
<evidence type="ECO:0000256" key="6">
    <source>
        <dbReference type="SAM" id="Phobius"/>
    </source>
</evidence>
<feature type="transmembrane region" description="Helical" evidence="6">
    <location>
        <begin position="412"/>
        <end position="431"/>
    </location>
</feature>
<reference evidence="7" key="1">
    <citation type="submission" date="2020-05" db="EMBL/GenBank/DDBJ databases">
        <authorList>
            <person name="Chiriac C."/>
            <person name="Salcher M."/>
            <person name="Ghai R."/>
            <person name="Kavagutti S V."/>
        </authorList>
    </citation>
    <scope>NUCLEOTIDE SEQUENCE</scope>
</reference>
<feature type="transmembrane region" description="Helical" evidence="6">
    <location>
        <begin position="292"/>
        <end position="309"/>
    </location>
</feature>
<proteinExistence type="inferred from homology"/>
<dbReference type="Pfam" id="PF07690">
    <property type="entry name" value="MFS_1"/>
    <property type="match status" value="1"/>
</dbReference>
<feature type="transmembrane region" description="Helical" evidence="6">
    <location>
        <begin position="351"/>
        <end position="370"/>
    </location>
</feature>
<feature type="transmembrane region" description="Helical" evidence="6">
    <location>
        <begin position="128"/>
        <end position="149"/>
    </location>
</feature>
<dbReference type="GO" id="GO:0015112">
    <property type="term" value="F:nitrate transmembrane transporter activity"/>
    <property type="evidence" value="ECO:0007669"/>
    <property type="project" value="InterPro"/>
</dbReference>
<feature type="transmembrane region" description="Helical" evidence="6">
    <location>
        <begin position="213"/>
        <end position="232"/>
    </location>
</feature>
<feature type="transmembrane region" description="Helical" evidence="6">
    <location>
        <begin position="316"/>
        <end position="339"/>
    </location>
</feature>
<gene>
    <name evidence="7" type="ORF">UFOPK3992_00193</name>
</gene>
<feature type="transmembrane region" description="Helical" evidence="6">
    <location>
        <begin position="170"/>
        <end position="193"/>
    </location>
</feature>
<dbReference type="SUPFAM" id="SSF103473">
    <property type="entry name" value="MFS general substrate transporter"/>
    <property type="match status" value="1"/>
</dbReference>
<dbReference type="InterPro" id="IPR011701">
    <property type="entry name" value="MFS"/>
</dbReference>
<keyword evidence="3 6" id="KW-0812">Transmembrane</keyword>
<keyword evidence="4 6" id="KW-1133">Transmembrane helix</keyword>
<comment type="subcellular location">
    <subcellularLocation>
        <location evidence="1">Membrane</location>
        <topology evidence="1">Multi-pass membrane protein</topology>
    </subcellularLocation>
</comment>
<feature type="transmembrane region" description="Helical" evidence="6">
    <location>
        <begin position="72"/>
        <end position="90"/>
    </location>
</feature>
<name>A0A6J7NMA1_9ZZZZ</name>
<evidence type="ECO:0000256" key="4">
    <source>
        <dbReference type="ARBA" id="ARBA00022989"/>
    </source>
</evidence>
<dbReference type="PANTHER" id="PTHR23515">
    <property type="entry name" value="HIGH-AFFINITY NITRATE TRANSPORTER 2.3"/>
    <property type="match status" value="1"/>
</dbReference>
<feature type="transmembrane region" description="Helical" evidence="6">
    <location>
        <begin position="253"/>
        <end position="272"/>
    </location>
</feature>
<feature type="transmembrane region" description="Helical" evidence="6">
    <location>
        <begin position="382"/>
        <end position="406"/>
    </location>
</feature>
<evidence type="ECO:0000256" key="2">
    <source>
        <dbReference type="ARBA" id="ARBA00008432"/>
    </source>
</evidence>
<organism evidence="7">
    <name type="scientific">freshwater metagenome</name>
    <dbReference type="NCBI Taxonomy" id="449393"/>
    <lineage>
        <taxon>unclassified sequences</taxon>
        <taxon>metagenomes</taxon>
        <taxon>ecological metagenomes</taxon>
    </lineage>
</organism>
<feature type="transmembrane region" description="Helical" evidence="6">
    <location>
        <begin position="36"/>
        <end position="57"/>
    </location>
</feature>